<feature type="coiled-coil region" evidence="1">
    <location>
        <begin position="117"/>
        <end position="183"/>
    </location>
</feature>
<reference evidence="4" key="1">
    <citation type="submission" date="2019-06" db="EMBL/GenBank/DDBJ databases">
        <authorList>
            <person name="Murdoch R.W."/>
            <person name="Fathepure B."/>
        </authorList>
    </citation>
    <scope>NUCLEOTIDE SEQUENCE</scope>
</reference>
<gene>
    <name evidence="4" type="ORF">KBTEX_02480</name>
</gene>
<sequence>MWIRAAAGLLVAAVLVATARAETYKWVDDQGNVHYSDSIPPDEAGARREREIKSDRGVTVKRVEPPPTREELDARARRHAQAEAQARAEAEQRERDRILLRTYDSLEAMKAARDERLHALEAHISLARDRLQRLDERRQALADRAAGMERKGSDGLEGVYERIDSVREQMRSQREYIQRQRREKARVRARFEVDMARYRALTDDDG</sequence>
<evidence type="ECO:0000259" key="3">
    <source>
        <dbReference type="Pfam" id="PF13511"/>
    </source>
</evidence>
<dbReference type="AlphaFoldDB" id="A0A5B8RBH2"/>
<evidence type="ECO:0000313" key="4">
    <source>
        <dbReference type="EMBL" id="QEA06150.1"/>
    </source>
</evidence>
<feature type="region of interest" description="Disordered" evidence="2">
    <location>
        <begin position="35"/>
        <end position="91"/>
    </location>
</feature>
<proteinExistence type="predicted"/>
<dbReference type="InterPro" id="IPR025392">
    <property type="entry name" value="DUF4124"/>
</dbReference>
<dbReference type="Pfam" id="PF13511">
    <property type="entry name" value="DUF4124"/>
    <property type="match status" value="1"/>
</dbReference>
<dbReference type="EMBL" id="MN079127">
    <property type="protein sequence ID" value="QEA06150.1"/>
    <property type="molecule type" value="Genomic_DNA"/>
</dbReference>
<feature type="domain" description="DUF4124" evidence="3">
    <location>
        <begin position="12"/>
        <end position="66"/>
    </location>
</feature>
<protein>
    <recommendedName>
        <fullName evidence="3">DUF4124 domain-containing protein</fullName>
    </recommendedName>
</protein>
<feature type="compositionally biased region" description="Basic and acidic residues" evidence="2">
    <location>
        <begin position="44"/>
        <end position="75"/>
    </location>
</feature>
<keyword evidence="1" id="KW-0175">Coiled coil</keyword>
<evidence type="ECO:0000256" key="2">
    <source>
        <dbReference type="SAM" id="MobiDB-lite"/>
    </source>
</evidence>
<evidence type="ECO:0000256" key="1">
    <source>
        <dbReference type="SAM" id="Coils"/>
    </source>
</evidence>
<organism evidence="4">
    <name type="scientific">uncultured organism</name>
    <dbReference type="NCBI Taxonomy" id="155900"/>
    <lineage>
        <taxon>unclassified sequences</taxon>
        <taxon>environmental samples</taxon>
    </lineage>
</organism>
<name>A0A5B8RBH2_9ZZZZ</name>
<accession>A0A5B8RBH2</accession>